<dbReference type="EMBL" id="ATGI01000030">
    <property type="protein sequence ID" value="EPF72160.1"/>
    <property type="molecule type" value="Genomic_DNA"/>
</dbReference>
<protein>
    <submittedName>
        <fullName evidence="1">Uncharacterized protein</fullName>
    </submittedName>
</protein>
<reference evidence="1 2" key="1">
    <citation type="submission" date="2013-06" db="EMBL/GenBank/DDBJ databases">
        <title>The Genome Sequence of Acinetobacter rudis CIP 110305.</title>
        <authorList>
            <consortium name="The Broad Institute Genome Sequencing Platform"/>
            <consortium name="The Broad Institute Genome Sequencing Center for Infectious Disease"/>
            <person name="Cerqueira G."/>
            <person name="Feldgarden M."/>
            <person name="Courvalin P."/>
            <person name="Perichon B."/>
            <person name="Grillot-Courvalin C."/>
            <person name="Clermont D."/>
            <person name="Rocha E."/>
            <person name="Yoon E.-J."/>
            <person name="Nemec A."/>
            <person name="Young S.K."/>
            <person name="Zeng Q."/>
            <person name="Gargeya S."/>
            <person name="Fitzgerald M."/>
            <person name="Abouelleil A."/>
            <person name="Alvarado L."/>
            <person name="Berlin A.M."/>
            <person name="Chapman S.B."/>
            <person name="Dewar J."/>
            <person name="Goldberg J."/>
            <person name="Griggs A."/>
            <person name="Gujja S."/>
            <person name="Hansen M."/>
            <person name="Howarth C."/>
            <person name="Imamovic A."/>
            <person name="Larimer J."/>
            <person name="McCowan C."/>
            <person name="Murphy C."/>
            <person name="Pearson M."/>
            <person name="Priest M."/>
            <person name="Roberts A."/>
            <person name="Saif S."/>
            <person name="Shea T."/>
            <person name="Sykes S."/>
            <person name="Wortman J."/>
            <person name="Nusbaum C."/>
            <person name="Birren B."/>
        </authorList>
    </citation>
    <scope>NUCLEOTIDE SEQUENCE [LARGE SCALE GENOMIC DNA]</scope>
    <source>
        <strain evidence="1 2">CIP 110305</strain>
    </source>
</reference>
<dbReference type="AlphaFoldDB" id="S3MWK4"/>
<dbReference type="RefSeq" id="WP_016656616.1">
    <property type="nucleotide sequence ID" value="NZ_KE340353.1"/>
</dbReference>
<organism evidence="1 2">
    <name type="scientific">Acinetobacter rudis CIP 110305</name>
    <dbReference type="NCBI Taxonomy" id="421052"/>
    <lineage>
        <taxon>Bacteria</taxon>
        <taxon>Pseudomonadati</taxon>
        <taxon>Pseudomonadota</taxon>
        <taxon>Gammaproteobacteria</taxon>
        <taxon>Moraxellales</taxon>
        <taxon>Moraxellaceae</taxon>
        <taxon>Acinetobacter</taxon>
    </lineage>
</organism>
<keyword evidence="2" id="KW-1185">Reference proteome</keyword>
<dbReference type="eggNOG" id="ENOG50329S4">
    <property type="taxonomic scope" value="Bacteria"/>
</dbReference>
<dbReference type="PATRIC" id="fig|421052.3.peg.2156"/>
<dbReference type="STRING" id="632955.GCA_000829675_00228"/>
<evidence type="ECO:0000313" key="1">
    <source>
        <dbReference type="EMBL" id="EPF72160.1"/>
    </source>
</evidence>
<accession>S3MWK4</accession>
<evidence type="ECO:0000313" key="2">
    <source>
        <dbReference type="Proteomes" id="UP000014568"/>
    </source>
</evidence>
<proteinExistence type="predicted"/>
<name>S3MWK4_9GAMM</name>
<dbReference type="HOGENOM" id="CLU_1954872_0_0_6"/>
<sequence length="135" mass="14855">MNETDYVNVVQNVTVANFKSTDTYWGARAKSSFKYAAGYANATAQLNALATQQRPHVVYTLTSSTPNPAVQVCSTYNSKGQCTAYTWKKGSFRCDAYLKWLYEKTTNGSLGGMTPNGSYNSSLLTLLEPKHSIIN</sequence>
<comment type="caution">
    <text evidence="1">The sequence shown here is derived from an EMBL/GenBank/DDBJ whole genome shotgun (WGS) entry which is preliminary data.</text>
</comment>
<dbReference type="Proteomes" id="UP000014568">
    <property type="component" value="Unassembled WGS sequence"/>
</dbReference>
<gene>
    <name evidence="1" type="ORF">F945_02212</name>
</gene>